<keyword evidence="3" id="KW-1185">Reference proteome</keyword>
<evidence type="ECO:0000259" key="1">
    <source>
        <dbReference type="Pfam" id="PF20241"/>
    </source>
</evidence>
<accession>A0ABC8ZHY4</accession>
<protein>
    <recommendedName>
        <fullName evidence="1">DUF6598 domain-containing protein</fullName>
    </recommendedName>
</protein>
<organism evidence="2 3">
    <name type="scientific">Urochloa decumbens</name>
    <dbReference type="NCBI Taxonomy" id="240449"/>
    <lineage>
        <taxon>Eukaryota</taxon>
        <taxon>Viridiplantae</taxon>
        <taxon>Streptophyta</taxon>
        <taxon>Embryophyta</taxon>
        <taxon>Tracheophyta</taxon>
        <taxon>Spermatophyta</taxon>
        <taxon>Magnoliopsida</taxon>
        <taxon>Liliopsida</taxon>
        <taxon>Poales</taxon>
        <taxon>Poaceae</taxon>
        <taxon>PACMAD clade</taxon>
        <taxon>Panicoideae</taxon>
        <taxon>Panicodae</taxon>
        <taxon>Paniceae</taxon>
        <taxon>Melinidinae</taxon>
        <taxon>Urochloa</taxon>
    </lineage>
</organism>
<dbReference type="InterPro" id="IPR046533">
    <property type="entry name" value="DUF6598"/>
</dbReference>
<reference evidence="2" key="1">
    <citation type="submission" date="2024-10" db="EMBL/GenBank/DDBJ databases">
        <authorList>
            <person name="Ryan C."/>
        </authorList>
    </citation>
    <scope>NUCLEOTIDE SEQUENCE [LARGE SCALE GENOMIC DNA]</scope>
</reference>
<dbReference type="AlphaFoldDB" id="A0ABC8ZHY4"/>
<dbReference type="PANTHER" id="PTHR33065">
    <property type="entry name" value="OS07G0486400 PROTEIN"/>
    <property type="match status" value="1"/>
</dbReference>
<name>A0ABC8ZHY4_9POAL</name>
<gene>
    <name evidence="2" type="ORF">URODEC1_LOCUS44449</name>
</gene>
<dbReference type="EMBL" id="OZ075129">
    <property type="protein sequence ID" value="CAL4960514.1"/>
    <property type="molecule type" value="Genomic_DNA"/>
</dbReference>
<evidence type="ECO:0000313" key="3">
    <source>
        <dbReference type="Proteomes" id="UP001497457"/>
    </source>
</evidence>
<proteinExistence type="predicted"/>
<feature type="domain" description="DUF6598" evidence="1">
    <location>
        <begin position="121"/>
        <end position="366"/>
    </location>
</feature>
<dbReference type="PANTHER" id="PTHR33065:SF88">
    <property type="entry name" value="OS11G0104220 PROTEIN"/>
    <property type="match status" value="1"/>
</dbReference>
<dbReference type="Pfam" id="PF20241">
    <property type="entry name" value="DUF6598"/>
    <property type="match status" value="1"/>
</dbReference>
<dbReference type="Proteomes" id="UP001497457">
    <property type="component" value="Chromosome 19rd"/>
</dbReference>
<sequence>MSGFESDPIPCVEMATPGFVDKRRMRKTMTKEASKEKNGGFELDLIACVKMAATLGFADKGMKKTLTKEASREDEKIVSLRRHWENCYGKDFGSFEDTTVVPPMRYTFGSIPTSATLEEGLQIFSIKVTQLKEEEGLLWPLHVYGLIAIRDSIDPRRNLLFHRARDNCQTITKEDPFLLLTGPSHAVVIIDPVSFEVQLKAKGESESEDKVLVFDVLTSQHAVSHMGAMGHPPPVNLSYLLGKRVSLGFAFAVLPRTVEATISVEVVHNSWPENIPVLITACTASLPQVKIVLLDSKSEKVPINDSGVIMLSRHAVSVELSGKLKVEVQAVYHGELIKGYVRFTPKKATISYQRCSTFFCTLGITVGWSLFNESLDSDADDLL</sequence>
<evidence type="ECO:0000313" key="2">
    <source>
        <dbReference type="EMBL" id="CAL4960514.1"/>
    </source>
</evidence>